<gene>
    <name evidence="1" type="ORF">DSO57_1003651</name>
</gene>
<protein>
    <submittedName>
        <fullName evidence="1">Uncharacterized protein</fullName>
    </submittedName>
</protein>
<keyword evidence="2" id="KW-1185">Reference proteome</keyword>
<accession>A0ACC2SL56</accession>
<organism evidence="1 2">
    <name type="scientific">Entomophthora muscae</name>
    <dbReference type="NCBI Taxonomy" id="34485"/>
    <lineage>
        <taxon>Eukaryota</taxon>
        <taxon>Fungi</taxon>
        <taxon>Fungi incertae sedis</taxon>
        <taxon>Zoopagomycota</taxon>
        <taxon>Entomophthoromycotina</taxon>
        <taxon>Entomophthoromycetes</taxon>
        <taxon>Entomophthorales</taxon>
        <taxon>Entomophthoraceae</taxon>
        <taxon>Entomophthora</taxon>
    </lineage>
</organism>
<dbReference type="Proteomes" id="UP001165960">
    <property type="component" value="Unassembled WGS sequence"/>
</dbReference>
<comment type="caution">
    <text evidence="1">The sequence shown here is derived from an EMBL/GenBank/DDBJ whole genome shotgun (WGS) entry which is preliminary data.</text>
</comment>
<reference evidence="1" key="1">
    <citation type="submission" date="2022-04" db="EMBL/GenBank/DDBJ databases">
        <title>Genome of the entomopathogenic fungus Entomophthora muscae.</title>
        <authorList>
            <person name="Elya C."/>
            <person name="Lovett B.R."/>
            <person name="Lee E."/>
            <person name="Macias A.M."/>
            <person name="Hajek A.E."/>
            <person name="De Bivort B.L."/>
            <person name="Kasson M.T."/>
            <person name="De Fine Licht H.H."/>
            <person name="Stajich J.E."/>
        </authorList>
    </citation>
    <scope>NUCLEOTIDE SEQUENCE</scope>
    <source>
        <strain evidence="1">Berkeley</strain>
    </source>
</reference>
<proteinExistence type="predicted"/>
<evidence type="ECO:0000313" key="1">
    <source>
        <dbReference type="EMBL" id="KAJ9063121.1"/>
    </source>
</evidence>
<dbReference type="EMBL" id="QTSX02004979">
    <property type="protein sequence ID" value="KAJ9063121.1"/>
    <property type="molecule type" value="Genomic_DNA"/>
</dbReference>
<sequence>MQKEQTIHMPQQIDDFMSLKDIFAEGLTVLKVMRRFGCPLTRLEAMEFTNRHDEFAKLGVNVVGVGFDVAGMSEFILGNFWKGRLFVDVNRSLYRHLNLPRAGIKATLKCLINPKTRKKYKCSQLTFRRCLYRGQGEDGRGYEGR</sequence>
<name>A0ACC2SL56_9FUNG</name>
<evidence type="ECO:0000313" key="2">
    <source>
        <dbReference type="Proteomes" id="UP001165960"/>
    </source>
</evidence>